<feature type="compositionally biased region" description="Gly residues" evidence="1">
    <location>
        <begin position="202"/>
        <end position="213"/>
    </location>
</feature>
<dbReference type="AlphaFoldDB" id="A0A6H9XGV7"/>
<dbReference type="EMBL" id="UARK01000011">
    <property type="protein sequence ID" value="SPW28607.1"/>
    <property type="molecule type" value="Genomic_DNA"/>
</dbReference>
<feature type="region of interest" description="Disordered" evidence="1">
    <location>
        <begin position="447"/>
        <end position="551"/>
    </location>
</feature>
<organism evidence="2 3">
    <name type="scientific">Corynebacterium matruchotii</name>
    <dbReference type="NCBI Taxonomy" id="43768"/>
    <lineage>
        <taxon>Bacteria</taxon>
        <taxon>Bacillati</taxon>
        <taxon>Actinomycetota</taxon>
        <taxon>Actinomycetes</taxon>
        <taxon>Mycobacteriales</taxon>
        <taxon>Corynebacteriaceae</taxon>
        <taxon>Corynebacterium</taxon>
    </lineage>
</organism>
<feature type="compositionally biased region" description="Low complexity" evidence="1">
    <location>
        <begin position="83"/>
        <end position="98"/>
    </location>
</feature>
<reference evidence="2 3" key="1">
    <citation type="submission" date="2018-06" db="EMBL/GenBank/DDBJ databases">
        <authorList>
            <consortium name="Pathogen Informatics"/>
            <person name="Doyle S."/>
        </authorList>
    </citation>
    <scope>NUCLEOTIDE SEQUENCE [LARGE SCALE GENOMIC DNA]</scope>
    <source>
        <strain evidence="2 3">NCTC10254</strain>
    </source>
</reference>
<dbReference type="GeneID" id="84575245"/>
<feature type="compositionally biased region" description="Acidic residues" evidence="1">
    <location>
        <begin position="31"/>
        <end position="40"/>
    </location>
</feature>
<dbReference type="InterPro" id="IPR049726">
    <property type="entry name" value="TtfA-like_core"/>
</dbReference>
<comment type="caution">
    <text evidence="2">The sequence shown here is derived from an EMBL/GenBank/DDBJ whole genome shotgun (WGS) entry which is preliminary data.</text>
</comment>
<proteinExistence type="predicted"/>
<accession>A0A6H9XGV7</accession>
<feature type="region of interest" description="Disordered" evidence="1">
    <location>
        <begin position="29"/>
        <end position="243"/>
    </location>
</feature>
<feature type="compositionally biased region" description="Low complexity" evidence="1">
    <location>
        <begin position="219"/>
        <end position="236"/>
    </location>
</feature>
<evidence type="ECO:0000256" key="1">
    <source>
        <dbReference type="SAM" id="MobiDB-lite"/>
    </source>
</evidence>
<dbReference type="CDD" id="cd21904">
    <property type="entry name" value="TtfA-like"/>
    <property type="match status" value="1"/>
</dbReference>
<sequence>MFFVLAAIIVAGLGGYLLYLDARRKRAQVADDSELYDDSAQDYGPDPIEPAGDEAEAFADHHDFDVGQGPVRETDYGQPVSPKPAARPAQPASRRGSAYGPNSGRPNLPNQSNQSNQPGGQVGQQNQPGQPGQRRPRPAAQRPTPQSVPPQQPAAPERQPFTITKTPHITRPTGARGTTGVAGSGGEAGADHDADSHDEEPGGSGGLGGGVGGHESPDTTTTTGQAQQPAAQSDASVVPAAREKKTVAPPMVLPSAHARLPKSAFTGLLRSATRARRNWAQEHEFEYQKEDPYLSDEWSHGFASSNLTAKDVVSGFAAGYELWLVDLGQVTVMAMRRKATSDVVIDIRRILQSDTYKFENLVSVTTFQGFHVFSNNPGAAQRFIDDRVGTAFATMPAKVTAMWLESSWVLAATPKGSVEEDWDAMIQPLALLADAAYVLPPAPGAMPPISYQDSDPTRVLPQAPELPEDEDEPEVTPPMPQLRPKEEPVVLPSRVREESRGSVNSRQVGMDDVSPIADGGKPADPNDYFGTRVIRDTSQGPSIFTDGKQKD</sequence>
<evidence type="ECO:0000313" key="3">
    <source>
        <dbReference type="Proteomes" id="UP000249886"/>
    </source>
</evidence>
<feature type="compositionally biased region" description="Low complexity" evidence="1">
    <location>
        <begin position="105"/>
        <end position="145"/>
    </location>
</feature>
<evidence type="ECO:0000313" key="2">
    <source>
        <dbReference type="EMBL" id="SPW28607.1"/>
    </source>
</evidence>
<protein>
    <submittedName>
        <fullName evidence="2">Putative secreted or membrane protein</fullName>
    </submittedName>
</protein>
<dbReference type="Proteomes" id="UP000249886">
    <property type="component" value="Unassembled WGS sequence"/>
</dbReference>
<gene>
    <name evidence="2" type="ORF">NCTC10254_01553</name>
</gene>
<dbReference type="RefSeq" id="WP_005525219.1">
    <property type="nucleotide sequence ID" value="NZ_CP050134.2"/>
</dbReference>
<name>A0A6H9XGV7_9CORY</name>
<feature type="compositionally biased region" description="Basic and acidic residues" evidence="1">
    <location>
        <begin position="483"/>
        <end position="500"/>
    </location>
</feature>